<reference evidence="2" key="1">
    <citation type="submission" date="2018-10" db="EMBL/GenBank/DDBJ databases">
        <title>Effector identification in a new, highly contiguous assembly of the strawberry crown rot pathogen Phytophthora cactorum.</title>
        <authorList>
            <person name="Armitage A.D."/>
            <person name="Nellist C.F."/>
            <person name="Bates H."/>
            <person name="Vickerstaff R.J."/>
            <person name="Harrison R.J."/>
        </authorList>
    </citation>
    <scope>NUCLEOTIDE SEQUENCE</scope>
    <source>
        <strain evidence="2">4040</strain>
    </source>
</reference>
<feature type="compositionally biased region" description="Low complexity" evidence="1">
    <location>
        <begin position="7"/>
        <end position="21"/>
    </location>
</feature>
<accession>A0A8T1B4D8</accession>
<feature type="compositionally biased region" description="Basic and acidic residues" evidence="1">
    <location>
        <begin position="130"/>
        <end position="141"/>
    </location>
</feature>
<dbReference type="AlphaFoldDB" id="A0A8T1B4D8"/>
<feature type="non-terminal residue" evidence="2">
    <location>
        <position position="314"/>
    </location>
</feature>
<name>A0A8T1B4D8_9STRA</name>
<proteinExistence type="predicted"/>
<feature type="compositionally biased region" description="Basic and acidic residues" evidence="1">
    <location>
        <begin position="100"/>
        <end position="115"/>
    </location>
</feature>
<evidence type="ECO:0000256" key="1">
    <source>
        <dbReference type="SAM" id="MobiDB-lite"/>
    </source>
</evidence>
<feature type="region of interest" description="Disordered" evidence="1">
    <location>
        <begin position="247"/>
        <end position="269"/>
    </location>
</feature>
<protein>
    <submittedName>
        <fullName evidence="2">Uncharacterized protein</fullName>
    </submittedName>
</protein>
<sequence length="314" mass="32960">MLHDDIALGAATARAPATPAGSHDLASPTSDGEDMLDDRAAAAEPDEVQRMLAPPGRVGGMLPDLPSGGPASSAVAPRTATAAATTAPEATAAAPAVRAAMEHRARAEPAHDHATTARTCAEPMQVDATNSRDSRSSKDDEAPVPATYAHDGAQFACALCQYVAERRSAHRGTRFQDTFTSGCACSLVFYARIVATSHATACTRRQQRAVPVIPTVPFPTRSEVALQPTGPLSEDVAATEAAAAATTQSAVPTAAKTHEHQHAPSPPPCWSPAPSSMLIVQQMASKLESEGDSDLVPIWFIPWYELIIDEWSWL</sequence>
<comment type="caution">
    <text evidence="2">The sequence shown here is derived from an EMBL/GenBank/DDBJ whole genome shotgun (WGS) entry which is preliminary data.</text>
</comment>
<dbReference type="Proteomes" id="UP000736787">
    <property type="component" value="Unassembled WGS sequence"/>
</dbReference>
<organism evidence="2 3">
    <name type="scientific">Phytophthora cactorum</name>
    <dbReference type="NCBI Taxonomy" id="29920"/>
    <lineage>
        <taxon>Eukaryota</taxon>
        <taxon>Sar</taxon>
        <taxon>Stramenopiles</taxon>
        <taxon>Oomycota</taxon>
        <taxon>Peronosporomycetes</taxon>
        <taxon>Peronosporales</taxon>
        <taxon>Peronosporaceae</taxon>
        <taxon>Phytophthora</taxon>
    </lineage>
</organism>
<evidence type="ECO:0000313" key="3">
    <source>
        <dbReference type="Proteomes" id="UP000736787"/>
    </source>
</evidence>
<gene>
    <name evidence="2" type="ORF">PC117_g23913</name>
</gene>
<feature type="compositionally biased region" description="Low complexity" evidence="1">
    <location>
        <begin position="70"/>
        <end position="99"/>
    </location>
</feature>
<feature type="region of interest" description="Disordered" evidence="1">
    <location>
        <begin position="1"/>
        <end position="147"/>
    </location>
</feature>
<dbReference type="EMBL" id="RCMK01001511">
    <property type="protein sequence ID" value="KAG2892935.1"/>
    <property type="molecule type" value="Genomic_DNA"/>
</dbReference>
<evidence type="ECO:0000313" key="2">
    <source>
        <dbReference type="EMBL" id="KAG2892935.1"/>
    </source>
</evidence>